<feature type="binding site" evidence="12">
    <location>
        <position position="157"/>
    </location>
    <ligand>
        <name>Mg(2+)</name>
        <dbReference type="ChEBI" id="CHEBI:18420"/>
        <label>2</label>
    </ligand>
</feature>
<keyword evidence="12" id="KW-0464">Manganese</keyword>
<evidence type="ECO:0000256" key="3">
    <source>
        <dbReference type="ARBA" id="ARBA00005300"/>
    </source>
</evidence>
<dbReference type="InterPro" id="IPR012337">
    <property type="entry name" value="RNaseH-like_sf"/>
</dbReference>
<evidence type="ECO:0000256" key="12">
    <source>
        <dbReference type="PIRSR" id="PIRSR037839-1"/>
    </source>
</evidence>
<dbReference type="STRING" id="1678841.TBC1_1129"/>
<comment type="catalytic activity">
    <reaction evidence="11">
        <text>Endonucleolytic cleavage to 5'-phosphomonoester.</text>
        <dbReference type="EC" id="3.1.26.4"/>
    </reaction>
</comment>
<dbReference type="InterPro" id="IPR036397">
    <property type="entry name" value="RNaseH_sf"/>
</dbReference>
<keyword evidence="10 11" id="KW-0460">Magnesium</keyword>
<evidence type="ECO:0000256" key="4">
    <source>
        <dbReference type="ARBA" id="ARBA00012180"/>
    </source>
</evidence>
<proteinExistence type="inferred from homology"/>
<dbReference type="SUPFAM" id="SSF53098">
    <property type="entry name" value="Ribonuclease H-like"/>
    <property type="match status" value="1"/>
</dbReference>
<dbReference type="FunFam" id="3.40.970.10:FF:000002">
    <property type="entry name" value="Ribonuclease H"/>
    <property type="match status" value="1"/>
</dbReference>
<feature type="binding site" evidence="12">
    <location>
        <position position="96"/>
    </location>
    <ligand>
        <name>Mg(2+)</name>
        <dbReference type="ChEBI" id="CHEBI:18420"/>
        <label>1</label>
    </ligand>
</feature>
<keyword evidence="7 11" id="KW-0479">Metal-binding</keyword>
<evidence type="ECO:0000256" key="2">
    <source>
        <dbReference type="ARBA" id="ARBA00004065"/>
    </source>
</evidence>
<gene>
    <name evidence="14" type="ORF">TBC1_1129</name>
</gene>
<dbReference type="Gene3D" id="3.30.420.10">
    <property type="entry name" value="Ribonuclease H-like superfamily/Ribonuclease H"/>
    <property type="match status" value="1"/>
</dbReference>
<dbReference type="PROSITE" id="PS50879">
    <property type="entry name" value="RNASE_H_1"/>
    <property type="match status" value="1"/>
</dbReference>
<evidence type="ECO:0000256" key="6">
    <source>
        <dbReference type="ARBA" id="ARBA00022722"/>
    </source>
</evidence>
<sequence length="221" mass="25179">MFVLLQFRHKKDKRMAGKQKFYVVWSGREKGIFRTWAECELQVKGFETARYKSYETEKEAVEAFRSGPPAFSRKPFVKASLPDSGKGPIMASISVDAACSGNPGVMEYQGVETSTGRLLFHQGPFPEGTVNIGEFLAIVHGLGYLKQRNLKIPVYSDSKTALKWVKDKKSNTKLELNKKNADLMFLLRRAETWLQQNSWENPVLKWDTAHWGEIPADFGRK</sequence>
<dbReference type="GO" id="GO:0005737">
    <property type="term" value="C:cytoplasm"/>
    <property type="evidence" value="ECO:0007669"/>
    <property type="project" value="UniProtKB-SubCell"/>
</dbReference>
<evidence type="ECO:0000256" key="1">
    <source>
        <dbReference type="ARBA" id="ARBA00001946"/>
    </source>
</evidence>
<keyword evidence="15" id="KW-1185">Reference proteome</keyword>
<evidence type="ECO:0000256" key="5">
    <source>
        <dbReference type="ARBA" id="ARBA00017721"/>
    </source>
</evidence>
<dbReference type="AlphaFoldDB" id="A0A0S7BZV0"/>
<dbReference type="EC" id="3.1.26.4" evidence="4 11"/>
<dbReference type="GO" id="GO:0003676">
    <property type="term" value="F:nucleic acid binding"/>
    <property type="evidence" value="ECO:0007669"/>
    <property type="project" value="UniProtKB-UniRule"/>
</dbReference>
<dbReference type="SUPFAM" id="SSF55658">
    <property type="entry name" value="L9 N-domain-like"/>
    <property type="match status" value="1"/>
</dbReference>
<evidence type="ECO:0000313" key="15">
    <source>
        <dbReference type="Proteomes" id="UP000053091"/>
    </source>
</evidence>
<dbReference type="Pfam" id="PF01693">
    <property type="entry name" value="Cauli_VI"/>
    <property type="match status" value="1"/>
</dbReference>
<comment type="subcellular location">
    <subcellularLocation>
        <location evidence="11">Cytoplasm</location>
    </subcellularLocation>
</comment>
<comment type="function">
    <text evidence="2 11">Endonuclease that specifically degrades the RNA of RNA-DNA hybrids.</text>
</comment>
<dbReference type="InterPro" id="IPR002156">
    <property type="entry name" value="RNaseH_domain"/>
</dbReference>
<dbReference type="InterPro" id="IPR017290">
    <property type="entry name" value="RNase_H_bac"/>
</dbReference>
<dbReference type="GO" id="GO:0004523">
    <property type="term" value="F:RNA-DNA hybrid ribonuclease activity"/>
    <property type="evidence" value="ECO:0007669"/>
    <property type="project" value="UniProtKB-UniRule"/>
</dbReference>
<dbReference type="RefSeq" id="WP_236695619.1">
    <property type="nucleotide sequence ID" value="NZ_DF968182.1"/>
</dbReference>
<dbReference type="InterPro" id="IPR009027">
    <property type="entry name" value="Ribosomal_bL9/RNase_H1_N"/>
</dbReference>
<comment type="cofactor">
    <cofactor evidence="1">
        <name>Mg(2+)</name>
        <dbReference type="ChEBI" id="CHEBI:18420"/>
    </cofactor>
</comment>
<dbReference type="GO" id="GO:0046872">
    <property type="term" value="F:metal ion binding"/>
    <property type="evidence" value="ECO:0007669"/>
    <property type="project" value="UniProtKB-KW"/>
</dbReference>
<dbReference type="Proteomes" id="UP000053091">
    <property type="component" value="Unassembled WGS sequence"/>
</dbReference>
<feature type="binding site" evidence="12">
    <location>
        <position position="217"/>
    </location>
    <ligand>
        <name>Mg(2+)</name>
        <dbReference type="ChEBI" id="CHEBI:18420"/>
        <label>1</label>
    </ligand>
</feature>
<dbReference type="EMBL" id="DF968182">
    <property type="protein sequence ID" value="GAP41903.1"/>
    <property type="molecule type" value="Genomic_DNA"/>
</dbReference>
<dbReference type="Gene3D" id="3.40.970.10">
    <property type="entry name" value="Ribonuclease H1, N-terminal domain"/>
    <property type="match status" value="1"/>
</dbReference>
<accession>A0A0S7BZV0</accession>
<comment type="cofactor">
    <cofactor evidence="12">
        <name>Mn(2+)</name>
        <dbReference type="ChEBI" id="CHEBI:29035"/>
    </cofactor>
    <cofactor evidence="12">
        <name>Mg(2+)</name>
        <dbReference type="ChEBI" id="CHEBI:18420"/>
    </cofactor>
    <text evidence="12">Binds 2 metal ions per subunit. Manganese or magnesium.</text>
</comment>
<keyword evidence="9 11" id="KW-0378">Hydrolase</keyword>
<evidence type="ECO:0000256" key="10">
    <source>
        <dbReference type="ARBA" id="ARBA00022842"/>
    </source>
</evidence>
<dbReference type="InterPro" id="IPR011320">
    <property type="entry name" value="RNase_H1_N"/>
</dbReference>
<keyword evidence="6 11" id="KW-0540">Nuclease</keyword>
<dbReference type="PIRSF" id="PIRSF037839">
    <property type="entry name" value="Ribonuclease_H"/>
    <property type="match status" value="1"/>
</dbReference>
<dbReference type="InterPro" id="IPR037056">
    <property type="entry name" value="RNase_H1_N_sf"/>
</dbReference>
<evidence type="ECO:0000256" key="11">
    <source>
        <dbReference type="PIRNR" id="PIRNR037839"/>
    </source>
</evidence>
<protein>
    <recommendedName>
        <fullName evidence="5 11">Ribonuclease H</fullName>
        <ecNumber evidence="4 11">3.1.26.4</ecNumber>
    </recommendedName>
</protein>
<evidence type="ECO:0000259" key="13">
    <source>
        <dbReference type="PROSITE" id="PS50879"/>
    </source>
</evidence>
<name>A0A0S7BZV0_9BACT</name>
<evidence type="ECO:0000256" key="9">
    <source>
        <dbReference type="ARBA" id="ARBA00022801"/>
    </source>
</evidence>
<evidence type="ECO:0000256" key="8">
    <source>
        <dbReference type="ARBA" id="ARBA00022759"/>
    </source>
</evidence>
<evidence type="ECO:0000313" key="14">
    <source>
        <dbReference type="EMBL" id="GAP41903.1"/>
    </source>
</evidence>
<reference evidence="14" key="1">
    <citation type="journal article" date="2015" name="Genome Announc.">
        <title>Draft Genome Sequence of Bacteroidales Strain TBC1, a Novel Isolate from a Methanogenic Wastewater Treatment System.</title>
        <authorList>
            <person name="Tourlousse D.M."/>
            <person name="Matsuura N."/>
            <person name="Sun L."/>
            <person name="Toyonaga M."/>
            <person name="Kuroda K."/>
            <person name="Ohashi A."/>
            <person name="Cruz R."/>
            <person name="Yamaguchi T."/>
            <person name="Sekiguchi Y."/>
        </authorList>
    </citation>
    <scope>NUCLEOTIDE SEQUENCE [LARGE SCALE GENOMIC DNA]</scope>
    <source>
        <strain evidence="14">TBC1</strain>
    </source>
</reference>
<organism evidence="14">
    <name type="scientific">Lentimicrobium saccharophilum</name>
    <dbReference type="NCBI Taxonomy" id="1678841"/>
    <lineage>
        <taxon>Bacteria</taxon>
        <taxon>Pseudomonadati</taxon>
        <taxon>Bacteroidota</taxon>
        <taxon>Bacteroidia</taxon>
        <taxon>Bacteroidales</taxon>
        <taxon>Lentimicrobiaceae</taxon>
        <taxon>Lentimicrobium</taxon>
    </lineage>
</organism>
<feature type="binding site" evidence="12">
    <location>
        <position position="134"/>
    </location>
    <ligand>
        <name>Mg(2+)</name>
        <dbReference type="ChEBI" id="CHEBI:18420"/>
        <label>2</label>
    </ligand>
</feature>
<evidence type="ECO:0000256" key="7">
    <source>
        <dbReference type="ARBA" id="ARBA00022723"/>
    </source>
</evidence>
<keyword evidence="8 11" id="KW-0255">Endonuclease</keyword>
<keyword evidence="11" id="KW-0963">Cytoplasm</keyword>
<comment type="similarity">
    <text evidence="3 11">Belongs to the RNase H family.</text>
</comment>
<dbReference type="PATRIC" id="fig|1678841.3.peg.30"/>
<feature type="domain" description="RNase H type-1" evidence="13">
    <location>
        <begin position="87"/>
        <end position="221"/>
    </location>
</feature>